<organism evidence="1 2">
    <name type="scientific">Linum trigynum</name>
    <dbReference type="NCBI Taxonomy" id="586398"/>
    <lineage>
        <taxon>Eukaryota</taxon>
        <taxon>Viridiplantae</taxon>
        <taxon>Streptophyta</taxon>
        <taxon>Embryophyta</taxon>
        <taxon>Tracheophyta</taxon>
        <taxon>Spermatophyta</taxon>
        <taxon>Magnoliopsida</taxon>
        <taxon>eudicotyledons</taxon>
        <taxon>Gunneridae</taxon>
        <taxon>Pentapetalae</taxon>
        <taxon>rosids</taxon>
        <taxon>fabids</taxon>
        <taxon>Malpighiales</taxon>
        <taxon>Linaceae</taxon>
        <taxon>Linum</taxon>
    </lineage>
</organism>
<reference evidence="1 2" key="1">
    <citation type="submission" date="2024-04" db="EMBL/GenBank/DDBJ databases">
        <authorList>
            <person name="Fracassetti M."/>
        </authorList>
    </citation>
    <scope>NUCLEOTIDE SEQUENCE [LARGE SCALE GENOMIC DNA]</scope>
</reference>
<dbReference type="Proteomes" id="UP001497516">
    <property type="component" value="Chromosome 1"/>
</dbReference>
<evidence type="ECO:0000313" key="2">
    <source>
        <dbReference type="Proteomes" id="UP001497516"/>
    </source>
</evidence>
<dbReference type="AlphaFoldDB" id="A0AAV2CI94"/>
<sequence length="82" mass="9155">MLSCDLRSLSTMNEDRIEETSLVELKKVANDQQELDTSDLVVLGFGGGEQIEEEEERERGGSLRLWQTISSKPIDAKSGIKD</sequence>
<protein>
    <submittedName>
        <fullName evidence="1">Uncharacterized protein</fullName>
    </submittedName>
</protein>
<keyword evidence="2" id="KW-1185">Reference proteome</keyword>
<accession>A0AAV2CI94</accession>
<gene>
    <name evidence="1" type="ORF">LTRI10_LOCUS3390</name>
</gene>
<name>A0AAV2CI94_9ROSI</name>
<proteinExistence type="predicted"/>
<evidence type="ECO:0000313" key="1">
    <source>
        <dbReference type="EMBL" id="CAL1355641.1"/>
    </source>
</evidence>
<dbReference type="EMBL" id="OZ034813">
    <property type="protein sequence ID" value="CAL1355641.1"/>
    <property type="molecule type" value="Genomic_DNA"/>
</dbReference>